<evidence type="ECO:0000313" key="2">
    <source>
        <dbReference type="Proteomes" id="UP000050280"/>
    </source>
</evidence>
<organism evidence="1 2">
    <name type="scientific">Croceitalea dokdonensis DOKDO 023</name>
    <dbReference type="NCBI Taxonomy" id="1300341"/>
    <lineage>
        <taxon>Bacteria</taxon>
        <taxon>Pseudomonadati</taxon>
        <taxon>Bacteroidota</taxon>
        <taxon>Flavobacteriia</taxon>
        <taxon>Flavobacteriales</taxon>
        <taxon>Flavobacteriaceae</taxon>
        <taxon>Croceitalea</taxon>
    </lineage>
</organism>
<dbReference type="Proteomes" id="UP000050280">
    <property type="component" value="Unassembled WGS sequence"/>
</dbReference>
<dbReference type="AlphaFoldDB" id="A0A0P7AC04"/>
<comment type="caution">
    <text evidence="1">The sequence shown here is derived from an EMBL/GenBank/DDBJ whole genome shotgun (WGS) entry which is preliminary data.</text>
</comment>
<accession>A0A0P7AC04</accession>
<evidence type="ECO:0000313" key="1">
    <source>
        <dbReference type="EMBL" id="KPM30734.1"/>
    </source>
</evidence>
<gene>
    <name evidence="1" type="ORF">I595_3231</name>
</gene>
<sequence>MDMPERTHDKKAHKKLRICSREFMSGLIPSTQQMVPLLGNLGVF</sequence>
<keyword evidence="2" id="KW-1185">Reference proteome</keyword>
<reference evidence="1 2" key="1">
    <citation type="submission" date="2015-09" db="EMBL/GenBank/DDBJ databases">
        <title>Genome sequence of the marine flavobacterium Croceitalea dokdonensis DOKDO 023 that contains proton- and sodium-pumping rhodopsins.</title>
        <authorList>
            <person name="Kwon S.-K."/>
            <person name="Lee H.K."/>
            <person name="Kwak M.-J."/>
            <person name="Kim J.F."/>
        </authorList>
    </citation>
    <scope>NUCLEOTIDE SEQUENCE [LARGE SCALE GENOMIC DNA]</scope>
    <source>
        <strain evidence="1 2">DOKDO 023</strain>
    </source>
</reference>
<name>A0A0P7AC04_9FLAO</name>
<dbReference type="EMBL" id="LDJX01000007">
    <property type="protein sequence ID" value="KPM30734.1"/>
    <property type="molecule type" value="Genomic_DNA"/>
</dbReference>
<proteinExistence type="predicted"/>
<protein>
    <submittedName>
        <fullName evidence="1">Uncharacterized protein</fullName>
    </submittedName>
</protein>